<dbReference type="InterPro" id="IPR006311">
    <property type="entry name" value="TAT_signal"/>
</dbReference>
<keyword evidence="2" id="KW-1185">Reference proteome</keyword>
<dbReference type="SUPFAM" id="SSF53649">
    <property type="entry name" value="Alkaline phosphatase-like"/>
    <property type="match status" value="1"/>
</dbReference>
<dbReference type="Gene3D" id="3.40.720.10">
    <property type="entry name" value="Alkaline Phosphatase, subunit A"/>
    <property type="match status" value="1"/>
</dbReference>
<reference evidence="2" key="1">
    <citation type="journal article" date="2019" name="Int. J. Syst. Evol. Microbiol.">
        <title>The Global Catalogue of Microorganisms (GCM) 10K type strain sequencing project: providing services to taxonomists for standard genome sequencing and annotation.</title>
        <authorList>
            <consortium name="The Broad Institute Genomics Platform"/>
            <consortium name="The Broad Institute Genome Sequencing Center for Infectious Disease"/>
            <person name="Wu L."/>
            <person name="Ma J."/>
        </authorList>
    </citation>
    <scope>NUCLEOTIDE SEQUENCE [LARGE SCALE GENOMIC DNA]</scope>
    <source>
        <strain evidence="2">CGMCC 4.7106</strain>
    </source>
</reference>
<dbReference type="Proteomes" id="UP001597375">
    <property type="component" value="Unassembled WGS sequence"/>
</dbReference>
<dbReference type="PROSITE" id="PS51318">
    <property type="entry name" value="TAT"/>
    <property type="match status" value="1"/>
</dbReference>
<proteinExistence type="predicted"/>
<dbReference type="EMBL" id="JBHUIT010000016">
    <property type="protein sequence ID" value="MFD2256817.1"/>
    <property type="molecule type" value="Genomic_DNA"/>
</dbReference>
<gene>
    <name evidence="1" type="ORF">ACFSSA_09030</name>
</gene>
<name>A0ABW5D7H9_9BACT</name>
<evidence type="ECO:0000313" key="1">
    <source>
        <dbReference type="EMBL" id="MFD2256817.1"/>
    </source>
</evidence>
<dbReference type="InterPro" id="IPR010869">
    <property type="entry name" value="DUF1501"/>
</dbReference>
<dbReference type="PANTHER" id="PTHR43737:SF1">
    <property type="entry name" value="DUF1501 DOMAIN-CONTAINING PROTEIN"/>
    <property type="match status" value="1"/>
</dbReference>
<comment type="caution">
    <text evidence="1">The sequence shown here is derived from an EMBL/GenBank/DDBJ whole genome shotgun (WGS) entry which is preliminary data.</text>
</comment>
<accession>A0ABW5D7H9</accession>
<dbReference type="InterPro" id="IPR017850">
    <property type="entry name" value="Alkaline_phosphatase_core_sf"/>
</dbReference>
<dbReference type="Pfam" id="PF07394">
    <property type="entry name" value="DUF1501"/>
    <property type="match status" value="1"/>
</dbReference>
<evidence type="ECO:0000313" key="2">
    <source>
        <dbReference type="Proteomes" id="UP001597375"/>
    </source>
</evidence>
<dbReference type="PANTHER" id="PTHR43737">
    <property type="entry name" value="BLL7424 PROTEIN"/>
    <property type="match status" value="1"/>
</dbReference>
<organism evidence="1 2">
    <name type="scientific">Luteolibacter algae</name>
    <dbReference type="NCBI Taxonomy" id="454151"/>
    <lineage>
        <taxon>Bacteria</taxon>
        <taxon>Pseudomonadati</taxon>
        <taxon>Verrucomicrobiota</taxon>
        <taxon>Verrucomicrobiia</taxon>
        <taxon>Verrucomicrobiales</taxon>
        <taxon>Verrucomicrobiaceae</taxon>
        <taxon>Luteolibacter</taxon>
    </lineage>
</organism>
<protein>
    <submittedName>
        <fullName evidence="1">DUF1501 domain-containing protein</fullName>
    </submittedName>
</protein>
<dbReference type="RefSeq" id="WP_386820105.1">
    <property type="nucleotide sequence ID" value="NZ_JBHUIT010000016.1"/>
</dbReference>
<sequence>MNPEHISPFGRQLLNRRDFMRNTAFSLGGLGLAQLLSAASNDTANFSGKSPIRPDINPDKPYLPRPSHFSSKAKKVLVIFCPGAVSHVDTFDYKPDLYKYHGKKPPGVPAVTFEGPTGNIAKPFWDFKPRGQSGKMISDLVPHLAKQADDFCFLHSLHTQTSAHPQGENFMNTGFTMEGFPSFGAWVTYALGSENQELPAFVAINDPRGMARSGKNNFGNGFLPASFQGTDFNAKNPPANLARPKSYTASDDKSTADLLKRLNGKHLNQYPGDADLAARIASYELAGQMQLSVPDMMDLSKEPESIHKEYGTDTGSELKREYAKNCILARRLIEKGVRVVHLFNGSDPSGGNGISNWDSHSDIKETHAMQAEIMDQPTAALIHDLKRRGLLEDTLVVWATEFGRMPFLQGNGTGRDHNPDAFTCFLTGAGVKKGFSYGTSDQFGAKAEENPASVYDFNATILHLMGLDHERLTYYHNGIERRLTNVHGHVIKDVLA</sequence>